<dbReference type="AlphaFoldDB" id="A0A1G8VFD4"/>
<sequence>MSESEDDGAGEREVAYRLFAAEFEDADLSYSAGDDDRSPNYVITPTGARVNRLFAVGVLTEVEQVSDDVLRGRVVDPTGAFVTYAGQYQPDVQAFLERAETPMFVAMTGKARTFQPEDSDQVYSSVRPESINEVDAETRDRWTVQATEQTLDRIGTVGTALGRDQSGETLEAALRDRGVSEELSAGIALALDHYGTTPTYLDRLRELALDAARVVAGQKGEVAELDITPDKSGPISVGDVADAGIDTSTPETADAVTEGASDSSDETTPDSATVGDNVYEGNAEATTGKETTTDTTAEATTTTEPENEAVAMDESDRTEEAVTETEDATTAESASVEETATTPEATEKAGSADTLDGPGEFDPEEFELEEETRKQVEEEFGTEFQTGTEVDEPGEADIETPAVDDSQEDEPEVDTATGDDETATTQAESESGDDSETESADAPDDLQSAVVELMGELDEGDGARSVDIVEEMTERYGVPTEETESAIQDALMDGECYEPDEGTLKPI</sequence>
<feature type="region of interest" description="Disordered" evidence="1">
    <location>
        <begin position="225"/>
        <end position="448"/>
    </location>
</feature>
<organism evidence="2 3">
    <name type="scientific">Halovenus aranensis</name>
    <dbReference type="NCBI Taxonomy" id="890420"/>
    <lineage>
        <taxon>Archaea</taxon>
        <taxon>Methanobacteriati</taxon>
        <taxon>Methanobacteriota</taxon>
        <taxon>Stenosarchaea group</taxon>
        <taxon>Halobacteria</taxon>
        <taxon>Halobacteriales</taxon>
        <taxon>Haloarculaceae</taxon>
        <taxon>Halovenus</taxon>
    </lineage>
</organism>
<dbReference type="RefSeq" id="WP_092701788.1">
    <property type="nucleotide sequence ID" value="NZ_FNFC01000006.1"/>
</dbReference>
<evidence type="ECO:0000313" key="2">
    <source>
        <dbReference type="EMBL" id="SDJ64748.1"/>
    </source>
</evidence>
<feature type="compositionally biased region" description="Acidic residues" evidence="1">
    <location>
        <begin position="430"/>
        <end position="444"/>
    </location>
</feature>
<evidence type="ECO:0000313" key="3">
    <source>
        <dbReference type="Proteomes" id="UP000198856"/>
    </source>
</evidence>
<keyword evidence="3" id="KW-1185">Reference proteome</keyword>
<reference evidence="2 3" key="1">
    <citation type="submission" date="2016-10" db="EMBL/GenBank/DDBJ databases">
        <authorList>
            <person name="de Groot N.N."/>
        </authorList>
    </citation>
    <scope>NUCLEOTIDE SEQUENCE [LARGE SCALE GENOMIC DNA]</scope>
    <source>
        <strain evidence="2 3">IBRC-M10015</strain>
    </source>
</reference>
<gene>
    <name evidence="2" type="ORF">SAMN05216226_106195</name>
</gene>
<dbReference type="Gene3D" id="1.10.10.10">
    <property type="entry name" value="Winged helix-like DNA-binding domain superfamily/Winged helix DNA-binding domain"/>
    <property type="match status" value="1"/>
</dbReference>
<name>A0A1G8VFD4_9EURY</name>
<dbReference type="STRING" id="890420.SAMN05216226_106195"/>
<feature type="compositionally biased region" description="Acidic residues" evidence="1">
    <location>
        <begin position="359"/>
        <end position="370"/>
    </location>
</feature>
<dbReference type="Proteomes" id="UP000198856">
    <property type="component" value="Unassembled WGS sequence"/>
</dbReference>
<evidence type="ECO:0008006" key="4">
    <source>
        <dbReference type="Google" id="ProtNLM"/>
    </source>
</evidence>
<dbReference type="EMBL" id="FNFC01000006">
    <property type="protein sequence ID" value="SDJ64748.1"/>
    <property type="molecule type" value="Genomic_DNA"/>
</dbReference>
<feature type="compositionally biased region" description="Low complexity" evidence="1">
    <location>
        <begin position="330"/>
        <end position="344"/>
    </location>
</feature>
<proteinExistence type="predicted"/>
<dbReference type="OrthoDB" id="56523at2157"/>
<feature type="compositionally biased region" description="Acidic residues" evidence="1">
    <location>
        <begin position="389"/>
        <end position="398"/>
    </location>
</feature>
<dbReference type="InterPro" id="IPR036388">
    <property type="entry name" value="WH-like_DNA-bd_sf"/>
</dbReference>
<protein>
    <recommendedName>
        <fullName evidence="4">Rpa-associated protein</fullName>
    </recommendedName>
</protein>
<accession>A0A1G8VFD4</accession>
<feature type="compositionally biased region" description="Low complexity" evidence="1">
    <location>
        <begin position="283"/>
        <end position="304"/>
    </location>
</feature>
<feature type="compositionally biased region" description="Acidic residues" evidence="1">
    <location>
        <begin position="405"/>
        <end position="422"/>
    </location>
</feature>
<evidence type="ECO:0000256" key="1">
    <source>
        <dbReference type="SAM" id="MobiDB-lite"/>
    </source>
</evidence>